<feature type="transmembrane region" description="Helical" evidence="1">
    <location>
        <begin position="128"/>
        <end position="152"/>
    </location>
</feature>
<sequence length="229" mass="23443">MNDRASAGGLSRRQESAELVVFLLLIVPPWLLSLLASGSAGGSFALVAVATILRDVALVALVLLLLSRARQPVAAVGWVARAAGREAALGAALFLPLLVGTQALNVALRAAGLSGPQTTALQAAPDTGQLLIGVALVAVVAVAEETIFRGYLILRFASVLRSRGWAVLLSALVFSAGHGYEGGAGVLTAGVTGLALAGLYVWRHSLVAPVVAHFLLDFFAIVVVPLLLG</sequence>
<dbReference type="Proteomes" id="UP001501444">
    <property type="component" value="Unassembled WGS sequence"/>
</dbReference>
<protein>
    <recommendedName>
        <fullName evidence="2">CAAX prenyl protease 2/Lysostaphin resistance protein A-like domain-containing protein</fullName>
    </recommendedName>
</protein>
<dbReference type="RefSeq" id="WP_344617215.1">
    <property type="nucleotide sequence ID" value="NZ_BAAARV010000072.1"/>
</dbReference>
<dbReference type="Pfam" id="PF02517">
    <property type="entry name" value="Rce1-like"/>
    <property type="match status" value="1"/>
</dbReference>
<evidence type="ECO:0000313" key="3">
    <source>
        <dbReference type="EMBL" id="GAA2371719.1"/>
    </source>
</evidence>
<evidence type="ECO:0000313" key="4">
    <source>
        <dbReference type="Proteomes" id="UP001501444"/>
    </source>
</evidence>
<name>A0ABN3H7V3_9ACTN</name>
<keyword evidence="1" id="KW-0472">Membrane</keyword>
<keyword evidence="4" id="KW-1185">Reference proteome</keyword>
<feature type="transmembrane region" description="Helical" evidence="1">
    <location>
        <begin position="87"/>
        <end position="108"/>
    </location>
</feature>
<keyword evidence="1" id="KW-0812">Transmembrane</keyword>
<dbReference type="EMBL" id="BAAARV010000072">
    <property type="protein sequence ID" value="GAA2371719.1"/>
    <property type="molecule type" value="Genomic_DNA"/>
</dbReference>
<dbReference type="InterPro" id="IPR003675">
    <property type="entry name" value="Rce1/LyrA-like_dom"/>
</dbReference>
<feature type="transmembrane region" description="Helical" evidence="1">
    <location>
        <begin position="210"/>
        <end position="228"/>
    </location>
</feature>
<feature type="domain" description="CAAX prenyl protease 2/Lysostaphin resistance protein A-like" evidence="2">
    <location>
        <begin position="129"/>
        <end position="219"/>
    </location>
</feature>
<evidence type="ECO:0000256" key="1">
    <source>
        <dbReference type="SAM" id="Phobius"/>
    </source>
</evidence>
<organism evidence="3 4">
    <name type="scientific">Dactylosporangium salmoneum</name>
    <dbReference type="NCBI Taxonomy" id="53361"/>
    <lineage>
        <taxon>Bacteria</taxon>
        <taxon>Bacillati</taxon>
        <taxon>Actinomycetota</taxon>
        <taxon>Actinomycetes</taxon>
        <taxon>Micromonosporales</taxon>
        <taxon>Micromonosporaceae</taxon>
        <taxon>Dactylosporangium</taxon>
    </lineage>
</organism>
<accession>A0ABN3H7V3</accession>
<evidence type="ECO:0000259" key="2">
    <source>
        <dbReference type="Pfam" id="PF02517"/>
    </source>
</evidence>
<comment type="caution">
    <text evidence="3">The sequence shown here is derived from an EMBL/GenBank/DDBJ whole genome shotgun (WGS) entry which is preliminary data.</text>
</comment>
<proteinExistence type="predicted"/>
<feature type="transmembrane region" description="Helical" evidence="1">
    <location>
        <begin position="20"/>
        <end position="38"/>
    </location>
</feature>
<keyword evidence="1" id="KW-1133">Transmembrane helix</keyword>
<feature type="transmembrane region" description="Helical" evidence="1">
    <location>
        <begin position="164"/>
        <end position="180"/>
    </location>
</feature>
<gene>
    <name evidence="3" type="ORF">GCM10010170_073460</name>
</gene>
<reference evidence="3 4" key="1">
    <citation type="journal article" date="2019" name="Int. J. Syst. Evol. Microbiol.">
        <title>The Global Catalogue of Microorganisms (GCM) 10K type strain sequencing project: providing services to taxonomists for standard genome sequencing and annotation.</title>
        <authorList>
            <consortium name="The Broad Institute Genomics Platform"/>
            <consortium name="The Broad Institute Genome Sequencing Center for Infectious Disease"/>
            <person name="Wu L."/>
            <person name="Ma J."/>
        </authorList>
    </citation>
    <scope>NUCLEOTIDE SEQUENCE [LARGE SCALE GENOMIC DNA]</scope>
    <source>
        <strain evidence="3 4">JCM 3272</strain>
    </source>
</reference>
<feature type="transmembrane region" description="Helical" evidence="1">
    <location>
        <begin position="44"/>
        <end position="66"/>
    </location>
</feature>